<dbReference type="Pfam" id="PF22782">
    <property type="entry name" value="SDE2"/>
    <property type="match status" value="1"/>
</dbReference>
<keyword evidence="8" id="KW-0131">Cell cycle</keyword>
<dbReference type="AlphaFoldDB" id="A0A066VT58"/>
<dbReference type="GO" id="GO:0008380">
    <property type="term" value="P:RNA splicing"/>
    <property type="evidence" value="ECO:0007669"/>
    <property type="project" value="UniProtKB-KW"/>
</dbReference>
<evidence type="ECO:0000313" key="12">
    <source>
        <dbReference type="Proteomes" id="UP000027361"/>
    </source>
</evidence>
<evidence type="ECO:0000256" key="3">
    <source>
        <dbReference type="ARBA" id="ARBA00008726"/>
    </source>
</evidence>
<evidence type="ECO:0000256" key="2">
    <source>
        <dbReference type="ARBA" id="ARBA00004496"/>
    </source>
</evidence>
<dbReference type="GeneID" id="25264538"/>
<protein>
    <recommendedName>
        <fullName evidence="10">SDE2-like domain-containing protein</fullName>
    </recommendedName>
</protein>
<accession>A0A066VT58</accession>
<dbReference type="Proteomes" id="UP000027361">
    <property type="component" value="Unassembled WGS sequence"/>
</dbReference>
<organism evidence="11 12">
    <name type="scientific">Tilletiaria anomala (strain ATCC 24038 / CBS 436.72 / UBC 951)</name>
    <dbReference type="NCBI Taxonomy" id="1037660"/>
    <lineage>
        <taxon>Eukaryota</taxon>
        <taxon>Fungi</taxon>
        <taxon>Dikarya</taxon>
        <taxon>Basidiomycota</taxon>
        <taxon>Ustilaginomycotina</taxon>
        <taxon>Exobasidiomycetes</taxon>
        <taxon>Georgefischeriales</taxon>
        <taxon>Tilletiariaceae</taxon>
        <taxon>Tilletiaria</taxon>
    </lineage>
</organism>
<reference evidence="11 12" key="1">
    <citation type="submission" date="2014-05" db="EMBL/GenBank/DDBJ databases">
        <title>Draft genome sequence of a rare smut relative, Tilletiaria anomala UBC 951.</title>
        <authorList>
            <consortium name="DOE Joint Genome Institute"/>
            <person name="Toome M."/>
            <person name="Kuo A."/>
            <person name="Henrissat B."/>
            <person name="Lipzen A."/>
            <person name="Tritt A."/>
            <person name="Yoshinaga Y."/>
            <person name="Zane M."/>
            <person name="Barry K."/>
            <person name="Grigoriev I.V."/>
            <person name="Spatafora J.W."/>
            <person name="Aimea M.C."/>
        </authorList>
    </citation>
    <scope>NUCLEOTIDE SEQUENCE [LARGE SCALE GENOMIC DNA]</scope>
    <source>
        <strain evidence="11 12">UBC 951</strain>
    </source>
</reference>
<dbReference type="STRING" id="1037660.A0A066VT58"/>
<evidence type="ECO:0000256" key="7">
    <source>
        <dbReference type="ARBA" id="ARBA00023242"/>
    </source>
</evidence>
<sequence>MSVTVAQPARPQALRCATPLHDPRLAGMVQRLRVAVSSLAVNNGPENSIPFLLQLPSPFTGSVSLAIAASATLSDLLLVLSHILCCDARSFRLVHHASSSTLPCLSLPFSALVQPPSCRSHATQSPLTLVLLPRLPGGKGGFGSMLRAAGGKMSSAARKRGEENTDSCRDLNGRRLSVLKEARKLAAYLEQEPERRKAMDERMQAKYRRLEKMLGRTPKGQADLEEAARKMGEDEAALEDADEFDSNDEAPASENEAGPSTSACRAVPSSRSSRPAAVERAERFEDHEYLEQSKEIITNARSAVAAAMKKKKKAAANKSKPSSTDASAPAHL</sequence>
<dbReference type="RefSeq" id="XP_013242949.1">
    <property type="nucleotide sequence ID" value="XM_013387495.1"/>
</dbReference>
<dbReference type="InParanoid" id="A0A066VT58"/>
<dbReference type="PANTHER" id="PTHR12786:SF1">
    <property type="entry name" value="SPLICING REGULATOR SDE2"/>
    <property type="match status" value="1"/>
</dbReference>
<dbReference type="OMA" id="RFEDHEY"/>
<feature type="domain" description="SDE2-like" evidence="10">
    <location>
        <begin position="137"/>
        <end position="230"/>
    </location>
</feature>
<keyword evidence="7" id="KW-0539">Nucleus</keyword>
<evidence type="ECO:0000256" key="6">
    <source>
        <dbReference type="ARBA" id="ARBA00023187"/>
    </source>
</evidence>
<keyword evidence="5" id="KW-0507">mRNA processing</keyword>
<gene>
    <name evidence="11" type="ORF">K437DRAFT_256838</name>
</gene>
<dbReference type="HOGENOM" id="CLU_060603_1_1_1"/>
<dbReference type="GO" id="GO:0006397">
    <property type="term" value="P:mRNA processing"/>
    <property type="evidence" value="ECO:0007669"/>
    <property type="project" value="UniProtKB-KW"/>
</dbReference>
<feature type="compositionally biased region" description="Low complexity" evidence="9">
    <location>
        <begin position="262"/>
        <end position="276"/>
    </location>
</feature>
<dbReference type="InterPro" id="IPR051421">
    <property type="entry name" value="RNA_Proc_DNA_Dmg_Regulator"/>
</dbReference>
<evidence type="ECO:0000256" key="8">
    <source>
        <dbReference type="ARBA" id="ARBA00023306"/>
    </source>
</evidence>
<dbReference type="PANTHER" id="PTHR12786">
    <property type="entry name" value="SPLICING FACTOR SF3A-RELATED"/>
    <property type="match status" value="1"/>
</dbReference>
<comment type="similarity">
    <text evidence="3">Belongs to the SDE2 family.</text>
</comment>
<keyword evidence="4" id="KW-0963">Cytoplasm</keyword>
<dbReference type="InterPro" id="IPR053822">
    <property type="entry name" value="SDE2-like_dom"/>
</dbReference>
<dbReference type="GO" id="GO:0005634">
    <property type="term" value="C:nucleus"/>
    <property type="evidence" value="ECO:0007669"/>
    <property type="project" value="UniProtKB-SubCell"/>
</dbReference>
<evidence type="ECO:0000259" key="10">
    <source>
        <dbReference type="Pfam" id="PF22782"/>
    </source>
</evidence>
<evidence type="ECO:0000256" key="5">
    <source>
        <dbReference type="ARBA" id="ARBA00022664"/>
    </source>
</evidence>
<proteinExistence type="inferred from homology"/>
<dbReference type="OrthoDB" id="547031at2759"/>
<keyword evidence="12" id="KW-1185">Reference proteome</keyword>
<comment type="subcellular location">
    <subcellularLocation>
        <location evidence="2">Cytoplasm</location>
    </subcellularLocation>
    <subcellularLocation>
        <location evidence="1">Nucleus</location>
    </subcellularLocation>
</comment>
<evidence type="ECO:0000256" key="9">
    <source>
        <dbReference type="SAM" id="MobiDB-lite"/>
    </source>
</evidence>
<dbReference type="EMBL" id="JMSN01000047">
    <property type="protein sequence ID" value="KDN44882.1"/>
    <property type="molecule type" value="Genomic_DNA"/>
</dbReference>
<feature type="compositionally biased region" description="Basic and acidic residues" evidence="9">
    <location>
        <begin position="277"/>
        <end position="294"/>
    </location>
</feature>
<dbReference type="GO" id="GO:0005737">
    <property type="term" value="C:cytoplasm"/>
    <property type="evidence" value="ECO:0007669"/>
    <property type="project" value="UniProtKB-SubCell"/>
</dbReference>
<evidence type="ECO:0000256" key="4">
    <source>
        <dbReference type="ARBA" id="ARBA00022490"/>
    </source>
</evidence>
<name>A0A066VT58_TILAU</name>
<feature type="region of interest" description="Disordered" evidence="9">
    <location>
        <begin position="226"/>
        <end position="332"/>
    </location>
</feature>
<evidence type="ECO:0000256" key="1">
    <source>
        <dbReference type="ARBA" id="ARBA00004123"/>
    </source>
</evidence>
<feature type="compositionally biased region" description="Acidic residues" evidence="9">
    <location>
        <begin position="234"/>
        <end position="248"/>
    </location>
</feature>
<evidence type="ECO:0000313" key="11">
    <source>
        <dbReference type="EMBL" id="KDN44882.1"/>
    </source>
</evidence>
<comment type="caution">
    <text evidence="11">The sequence shown here is derived from an EMBL/GenBank/DDBJ whole genome shotgun (WGS) entry which is preliminary data.</text>
</comment>
<keyword evidence="6" id="KW-0508">mRNA splicing</keyword>